<dbReference type="HOGENOM" id="CLU_2038257_0_0_1"/>
<protein>
    <recommendedName>
        <fullName evidence="4">Secreted protein</fullName>
    </recommendedName>
</protein>
<evidence type="ECO:0008006" key="4">
    <source>
        <dbReference type="Google" id="ProtNLM"/>
    </source>
</evidence>
<reference evidence="3" key="1">
    <citation type="journal article" date="2014" name="Proc. Natl. Acad. Sci. U.S.A.">
        <title>Extensive sampling of basidiomycete genomes demonstrates inadequacy of the white-rot/brown-rot paradigm for wood decay fungi.</title>
        <authorList>
            <person name="Riley R."/>
            <person name="Salamov A.A."/>
            <person name="Brown D.W."/>
            <person name="Nagy L.G."/>
            <person name="Floudas D."/>
            <person name="Held B.W."/>
            <person name="Levasseur A."/>
            <person name="Lombard V."/>
            <person name="Morin E."/>
            <person name="Otillar R."/>
            <person name="Lindquist E.A."/>
            <person name="Sun H."/>
            <person name="LaButti K.M."/>
            <person name="Schmutz J."/>
            <person name="Jabbour D."/>
            <person name="Luo H."/>
            <person name="Baker S.E."/>
            <person name="Pisabarro A.G."/>
            <person name="Walton J.D."/>
            <person name="Blanchette R.A."/>
            <person name="Henrissat B."/>
            <person name="Martin F."/>
            <person name="Cullen D."/>
            <person name="Hibbett D.S."/>
            <person name="Grigoriev I.V."/>
        </authorList>
    </citation>
    <scope>NUCLEOTIDE SEQUENCE [LARGE SCALE GENOMIC DNA]</scope>
    <source>
        <strain evidence="3">CBS 339.88</strain>
    </source>
</reference>
<accession>A0A067TQT8</accession>
<sequence length="121" mass="13060">MKFYISALTAVLLAVFWASAPAMAQNQIQAFSGEFCDLDGMGSAMVPCNGPNGCEKLDNNHSVKILDGKAHCVVFYSDTDCQEDAIPALVTTCQTTNLKAADLQISAKSFKCYNDRLLCPL</sequence>
<evidence type="ECO:0000256" key="1">
    <source>
        <dbReference type="SAM" id="SignalP"/>
    </source>
</evidence>
<dbReference type="AlphaFoldDB" id="A0A067TQT8"/>
<feature type="chain" id="PRO_5001647080" description="Secreted protein" evidence="1">
    <location>
        <begin position="25"/>
        <end position="121"/>
    </location>
</feature>
<feature type="signal peptide" evidence="1">
    <location>
        <begin position="1"/>
        <end position="24"/>
    </location>
</feature>
<dbReference type="EMBL" id="KL142371">
    <property type="protein sequence ID" value="KDR81333.1"/>
    <property type="molecule type" value="Genomic_DNA"/>
</dbReference>
<name>A0A067TQT8_GALM3</name>
<evidence type="ECO:0000313" key="3">
    <source>
        <dbReference type="Proteomes" id="UP000027222"/>
    </source>
</evidence>
<keyword evidence="3" id="KW-1185">Reference proteome</keyword>
<dbReference type="Proteomes" id="UP000027222">
    <property type="component" value="Unassembled WGS sequence"/>
</dbReference>
<gene>
    <name evidence="2" type="ORF">GALMADRAFT_136339</name>
</gene>
<evidence type="ECO:0000313" key="2">
    <source>
        <dbReference type="EMBL" id="KDR81333.1"/>
    </source>
</evidence>
<keyword evidence="1" id="KW-0732">Signal</keyword>
<proteinExistence type="predicted"/>
<organism evidence="2 3">
    <name type="scientific">Galerina marginata (strain CBS 339.88)</name>
    <dbReference type="NCBI Taxonomy" id="685588"/>
    <lineage>
        <taxon>Eukaryota</taxon>
        <taxon>Fungi</taxon>
        <taxon>Dikarya</taxon>
        <taxon>Basidiomycota</taxon>
        <taxon>Agaricomycotina</taxon>
        <taxon>Agaricomycetes</taxon>
        <taxon>Agaricomycetidae</taxon>
        <taxon>Agaricales</taxon>
        <taxon>Agaricineae</taxon>
        <taxon>Strophariaceae</taxon>
        <taxon>Galerina</taxon>
    </lineage>
</organism>